<dbReference type="AlphaFoldDB" id="A0A9P6BAR8"/>
<name>A0A9P6BAR8_9AGAM</name>
<sequence>MGLAQLPATPGEPPKASPEVARLLAHTYQRLLALFEVAFLKAQREQQARAQRTQQQIGYDAMAQRQQLQQHQQQQAQVQQAQAQQQQAQQQQAQAQAQAQTQQQRQLQAQVRALQAQNQQHGVRQPYPASQPQAFQPVKVIPVHLMPPDIQNVIHFLPMSRERLVSSGNMTPEQAQCFVERDRAAIVAELQRLTLHYNQQLALQHQAQQGQHAQKAQGLPAGSTAPVIGGGAGEQAQLRVQAPQTQASRPVDFAQQPQQQQQQQQQQQGALRGMQPRPVSAGPSAQLGDANQNASGPSTAHGPQQQQQQQTLARFSQAKVRMPEAGQILKRVREDAAQKRPTRQSATVAEQDRVMFHSELNRLLLPIAELDRNLERYLALSENLHPDALTKILQIHLILKDQKKLLDETPPMRPPQYILSVADLKGSKQFIAHHLAHMHRLQQQFAQFVQNQQTLQQQQAQQQQAQSQAVQSQQVQPQPAQAQPGPPQQVQQPQGPPQQCRRRDRRKCRRKCRRRLRLTCKISVSSSATGPPSSPNCSDLPHSTINSWRFNIRPRSSIPRRPKLLRPNPVHSALR</sequence>
<evidence type="ECO:0000313" key="3">
    <source>
        <dbReference type="EMBL" id="KAF9520878.1"/>
    </source>
</evidence>
<dbReference type="PANTHER" id="PTHR48125">
    <property type="entry name" value="LP07818P1"/>
    <property type="match status" value="1"/>
</dbReference>
<feature type="compositionally biased region" description="Low complexity" evidence="2">
    <location>
        <begin position="255"/>
        <end position="268"/>
    </location>
</feature>
<organism evidence="3 4">
    <name type="scientific">Hydnum rufescens UP504</name>
    <dbReference type="NCBI Taxonomy" id="1448309"/>
    <lineage>
        <taxon>Eukaryota</taxon>
        <taxon>Fungi</taxon>
        <taxon>Dikarya</taxon>
        <taxon>Basidiomycota</taxon>
        <taxon>Agaricomycotina</taxon>
        <taxon>Agaricomycetes</taxon>
        <taxon>Cantharellales</taxon>
        <taxon>Hydnaceae</taxon>
        <taxon>Hydnum</taxon>
    </lineage>
</organism>
<feature type="compositionally biased region" description="Low complexity" evidence="2">
    <location>
        <begin position="208"/>
        <end position="218"/>
    </location>
</feature>
<feature type="region of interest" description="Disordered" evidence="2">
    <location>
        <begin position="523"/>
        <end position="544"/>
    </location>
</feature>
<reference evidence="3" key="1">
    <citation type="journal article" date="2020" name="Nat. Commun.">
        <title>Large-scale genome sequencing of mycorrhizal fungi provides insights into the early evolution of symbiotic traits.</title>
        <authorList>
            <person name="Miyauchi S."/>
            <person name="Kiss E."/>
            <person name="Kuo A."/>
            <person name="Drula E."/>
            <person name="Kohler A."/>
            <person name="Sanchez-Garcia M."/>
            <person name="Morin E."/>
            <person name="Andreopoulos B."/>
            <person name="Barry K.W."/>
            <person name="Bonito G."/>
            <person name="Buee M."/>
            <person name="Carver A."/>
            <person name="Chen C."/>
            <person name="Cichocki N."/>
            <person name="Clum A."/>
            <person name="Culley D."/>
            <person name="Crous P.W."/>
            <person name="Fauchery L."/>
            <person name="Girlanda M."/>
            <person name="Hayes R.D."/>
            <person name="Keri Z."/>
            <person name="LaButti K."/>
            <person name="Lipzen A."/>
            <person name="Lombard V."/>
            <person name="Magnuson J."/>
            <person name="Maillard F."/>
            <person name="Murat C."/>
            <person name="Nolan M."/>
            <person name="Ohm R.A."/>
            <person name="Pangilinan J."/>
            <person name="Pereira M.F."/>
            <person name="Perotto S."/>
            <person name="Peter M."/>
            <person name="Pfister S."/>
            <person name="Riley R."/>
            <person name="Sitrit Y."/>
            <person name="Stielow J.B."/>
            <person name="Szollosi G."/>
            <person name="Zifcakova L."/>
            <person name="Stursova M."/>
            <person name="Spatafora J.W."/>
            <person name="Tedersoo L."/>
            <person name="Vaario L.M."/>
            <person name="Yamada A."/>
            <person name="Yan M."/>
            <person name="Wang P."/>
            <person name="Xu J."/>
            <person name="Bruns T."/>
            <person name="Baldrian P."/>
            <person name="Vilgalys R."/>
            <person name="Dunand C."/>
            <person name="Henrissat B."/>
            <person name="Grigoriev I.V."/>
            <person name="Hibbett D."/>
            <person name="Nagy L.G."/>
            <person name="Martin F.M."/>
        </authorList>
    </citation>
    <scope>NUCLEOTIDE SEQUENCE</scope>
    <source>
        <strain evidence="3">UP504</strain>
    </source>
</reference>
<keyword evidence="4" id="KW-1185">Reference proteome</keyword>
<dbReference type="PANTHER" id="PTHR48125:SF16">
    <property type="entry name" value="UBZ4-TYPE DOMAIN-CONTAINING PROTEIN"/>
    <property type="match status" value="1"/>
</dbReference>
<feature type="region of interest" description="Disordered" evidence="2">
    <location>
        <begin position="470"/>
        <end position="508"/>
    </location>
</feature>
<gene>
    <name evidence="3" type="ORF">BS47DRAFT_411524</name>
</gene>
<comment type="caution">
    <text evidence="3">The sequence shown here is derived from an EMBL/GenBank/DDBJ whole genome shotgun (WGS) entry which is preliminary data.</text>
</comment>
<evidence type="ECO:0000256" key="1">
    <source>
        <dbReference type="SAM" id="Coils"/>
    </source>
</evidence>
<feature type="compositionally biased region" description="Low complexity" evidence="2">
    <location>
        <begin position="470"/>
        <end position="499"/>
    </location>
</feature>
<dbReference type="Proteomes" id="UP000886523">
    <property type="component" value="Unassembled WGS sequence"/>
</dbReference>
<dbReference type="EMBL" id="MU128910">
    <property type="protein sequence ID" value="KAF9520878.1"/>
    <property type="molecule type" value="Genomic_DNA"/>
</dbReference>
<protein>
    <submittedName>
        <fullName evidence="3">Uncharacterized protein</fullName>
    </submittedName>
</protein>
<feature type="compositionally biased region" description="Polar residues" evidence="2">
    <location>
        <begin position="289"/>
        <end position="303"/>
    </location>
</feature>
<accession>A0A9P6BAR8</accession>
<evidence type="ECO:0000313" key="4">
    <source>
        <dbReference type="Proteomes" id="UP000886523"/>
    </source>
</evidence>
<dbReference type="OrthoDB" id="1938591at2759"/>
<feature type="coiled-coil region" evidence="1">
    <location>
        <begin position="61"/>
        <end position="117"/>
    </location>
</feature>
<evidence type="ECO:0000256" key="2">
    <source>
        <dbReference type="SAM" id="MobiDB-lite"/>
    </source>
</evidence>
<proteinExistence type="predicted"/>
<feature type="region of interest" description="Disordered" evidence="2">
    <location>
        <begin position="208"/>
        <end position="316"/>
    </location>
</feature>
<keyword evidence="1" id="KW-0175">Coiled coil</keyword>